<keyword evidence="2" id="KW-1185">Reference proteome</keyword>
<reference evidence="2" key="1">
    <citation type="journal article" date="2019" name="Int. J. Syst. Evol. Microbiol.">
        <title>The Global Catalogue of Microorganisms (GCM) 10K type strain sequencing project: providing services to taxonomists for standard genome sequencing and annotation.</title>
        <authorList>
            <consortium name="The Broad Institute Genomics Platform"/>
            <consortium name="The Broad Institute Genome Sequencing Center for Infectious Disease"/>
            <person name="Wu L."/>
            <person name="Ma J."/>
        </authorList>
    </citation>
    <scope>NUCLEOTIDE SEQUENCE [LARGE SCALE GENOMIC DNA]</scope>
    <source>
        <strain evidence="2">JCM 18401</strain>
    </source>
</reference>
<dbReference type="Proteomes" id="UP001499988">
    <property type="component" value="Unassembled WGS sequence"/>
</dbReference>
<protein>
    <recommendedName>
        <fullName evidence="3">DUF3987 domain-containing protein</fullName>
    </recommendedName>
</protein>
<accession>A0ABP9FC22</accession>
<dbReference type="EMBL" id="BAABJZ010000093">
    <property type="protein sequence ID" value="GAA4894400.1"/>
    <property type="molecule type" value="Genomic_DNA"/>
</dbReference>
<organism evidence="1 2">
    <name type="scientific">Ferrimonas pelagia</name>
    <dbReference type="NCBI Taxonomy" id="1177826"/>
    <lineage>
        <taxon>Bacteria</taxon>
        <taxon>Pseudomonadati</taxon>
        <taxon>Pseudomonadota</taxon>
        <taxon>Gammaproteobacteria</taxon>
        <taxon>Alteromonadales</taxon>
        <taxon>Ferrimonadaceae</taxon>
        <taxon>Ferrimonas</taxon>
    </lineage>
</organism>
<evidence type="ECO:0000313" key="2">
    <source>
        <dbReference type="Proteomes" id="UP001499988"/>
    </source>
</evidence>
<sequence>MTNSNGTKTTSNNVLTEDDYVVKVPKLRKEGIDGLFQFIIDAFGRSNQLIPEFLIASILARAAAQFESFFVQFGQHKTKLNAHWQILVAPTGEGKGVSETFANDLWMAASKLANIEPAKQMDGLVSGQGLLKEISDIDEDGNERSDKRVLIVEEEYEKVMTVGKSDGNTLSGTLRIVHDGKTVGNMSISNKLTSTGAHVVLLAHVTPKGLHDKTSKVDESNGYINRHIFCYGMRNQTVYRPRPVSVGELEVITQELSDIISWCGIYSAPTQMVVSRCFEDYYDQIIPEIHDVDGDETRKSLLSRAPHKLITFSMLFAIFDCSLTIKERHLRSAHAWIDYWFESIDYLWGLEASRVKSQRAIDDSDSIYSFLLEKKQLGVDFVNASELNQKFKRRIPAKQRRAALDYLQHKNKVNIIRGKNNSCRVQLLPL</sequence>
<evidence type="ECO:0000313" key="1">
    <source>
        <dbReference type="EMBL" id="GAA4894400.1"/>
    </source>
</evidence>
<name>A0ABP9FC22_9GAMM</name>
<comment type="caution">
    <text evidence="1">The sequence shown here is derived from an EMBL/GenBank/DDBJ whole genome shotgun (WGS) entry which is preliminary data.</text>
</comment>
<proteinExistence type="predicted"/>
<gene>
    <name evidence="1" type="ORF">GCM10023333_29370</name>
</gene>
<dbReference type="RefSeq" id="WP_345336192.1">
    <property type="nucleotide sequence ID" value="NZ_BAABJZ010000093.1"/>
</dbReference>
<evidence type="ECO:0008006" key="3">
    <source>
        <dbReference type="Google" id="ProtNLM"/>
    </source>
</evidence>